<dbReference type="GO" id="GO:0031177">
    <property type="term" value="F:phosphopantetheine binding"/>
    <property type="evidence" value="ECO:0007669"/>
    <property type="project" value="InterPro"/>
</dbReference>
<dbReference type="EMBL" id="SIXH01000624">
    <property type="protein sequence ID" value="TBO54995.1"/>
    <property type="molecule type" value="Genomic_DNA"/>
</dbReference>
<dbReference type="PROSITE" id="PS50075">
    <property type="entry name" value="CARRIER"/>
    <property type="match status" value="1"/>
</dbReference>
<evidence type="ECO:0000256" key="4">
    <source>
        <dbReference type="ARBA" id="ARBA00022553"/>
    </source>
</evidence>
<name>A0A4Q9HKE6_STRKA</name>
<gene>
    <name evidence="6" type="ORF">EYS09_35595</name>
</gene>
<dbReference type="PROSITE" id="PS00012">
    <property type="entry name" value="PHOSPHOPANTETHEINE"/>
    <property type="match status" value="1"/>
</dbReference>
<comment type="caution">
    <text evidence="6">The sequence shown here is derived from an EMBL/GenBank/DDBJ whole genome shotgun (WGS) entry which is preliminary data.</text>
</comment>
<dbReference type="GO" id="GO:0043041">
    <property type="term" value="P:amino acid activation for nonribosomal peptide biosynthetic process"/>
    <property type="evidence" value="ECO:0007669"/>
    <property type="project" value="TreeGrafter"/>
</dbReference>
<evidence type="ECO:0000256" key="2">
    <source>
        <dbReference type="ARBA" id="ARBA00006432"/>
    </source>
</evidence>
<feature type="domain" description="Carrier" evidence="5">
    <location>
        <begin position="57"/>
        <end position="132"/>
    </location>
</feature>
<comment type="cofactor">
    <cofactor evidence="1">
        <name>pantetheine 4'-phosphate</name>
        <dbReference type="ChEBI" id="CHEBI:47942"/>
    </cofactor>
</comment>
<dbReference type="RefSeq" id="WP_242641254.1">
    <property type="nucleotide sequence ID" value="NZ_SIXH01000624.1"/>
</dbReference>
<accession>A0A4Q9HKE6</accession>
<comment type="similarity">
    <text evidence="2">Belongs to the ATP-dependent AMP-binding enzyme family.</text>
</comment>
<keyword evidence="7" id="KW-1185">Reference proteome</keyword>
<protein>
    <submittedName>
        <fullName evidence="6">Non-ribosomal peptide synthetase</fullName>
    </submittedName>
</protein>
<dbReference type="SMART" id="SM00823">
    <property type="entry name" value="PKS_PP"/>
    <property type="match status" value="1"/>
</dbReference>
<dbReference type="GO" id="GO:0044550">
    <property type="term" value="P:secondary metabolite biosynthetic process"/>
    <property type="evidence" value="ECO:0007669"/>
    <property type="project" value="TreeGrafter"/>
</dbReference>
<reference evidence="6 7" key="1">
    <citation type="submission" date="2019-02" db="EMBL/GenBank/DDBJ databases">
        <title>Draft Genome Sequence of Streptomyces sp. AM-2504, identified by 16S rRNA comparative analysis as a Streptomyces Kasugaensis strain.</title>
        <authorList>
            <person name="Napolioni V."/>
            <person name="Giuliodori A.M."/>
            <person name="Spurio R."/>
            <person name="Fabbretti A."/>
        </authorList>
    </citation>
    <scope>NUCLEOTIDE SEQUENCE [LARGE SCALE GENOMIC DNA]</scope>
    <source>
        <strain evidence="6 7">AM-2504</strain>
    </source>
</reference>
<dbReference type="GO" id="GO:0072330">
    <property type="term" value="P:monocarboxylic acid biosynthetic process"/>
    <property type="evidence" value="ECO:0007669"/>
    <property type="project" value="UniProtKB-ARBA"/>
</dbReference>
<evidence type="ECO:0000256" key="1">
    <source>
        <dbReference type="ARBA" id="ARBA00001957"/>
    </source>
</evidence>
<dbReference type="Pfam" id="PF00550">
    <property type="entry name" value="PP-binding"/>
    <property type="match status" value="1"/>
</dbReference>
<evidence type="ECO:0000313" key="7">
    <source>
        <dbReference type="Proteomes" id="UP000292452"/>
    </source>
</evidence>
<evidence type="ECO:0000259" key="5">
    <source>
        <dbReference type="PROSITE" id="PS50075"/>
    </source>
</evidence>
<dbReference type="Gene3D" id="3.40.50.1820">
    <property type="entry name" value="alpha/beta hydrolase"/>
    <property type="match status" value="1"/>
</dbReference>
<sequence length="170" mass="18039">LTAHLRRAAARTLPAYMIPAGFVFLDALPLTPNGKIDRKALPDPDPGRRELSSAYVAPRTAVEEVVAGFWAEVLGLDRVGAFDNFFDLGGHSLLSTRIAARLKDAFRTTVPLHRVFGHPTVAGLAETLVAESGNGEVIEKTAELLVKLSALSDDQVARALDGNPPTGTGS</sequence>
<dbReference type="GO" id="GO:0005737">
    <property type="term" value="C:cytoplasm"/>
    <property type="evidence" value="ECO:0007669"/>
    <property type="project" value="TreeGrafter"/>
</dbReference>
<organism evidence="6 7">
    <name type="scientific">Streptomyces kasugaensis</name>
    <dbReference type="NCBI Taxonomy" id="1946"/>
    <lineage>
        <taxon>Bacteria</taxon>
        <taxon>Bacillati</taxon>
        <taxon>Actinomycetota</taxon>
        <taxon>Actinomycetes</taxon>
        <taxon>Kitasatosporales</taxon>
        <taxon>Streptomycetaceae</taxon>
        <taxon>Streptomyces</taxon>
    </lineage>
</organism>
<proteinExistence type="inferred from homology"/>
<dbReference type="PANTHER" id="PTHR45527:SF1">
    <property type="entry name" value="FATTY ACID SYNTHASE"/>
    <property type="match status" value="1"/>
</dbReference>
<keyword evidence="3" id="KW-0596">Phosphopantetheine</keyword>
<dbReference type="Gene3D" id="3.30.300.30">
    <property type="match status" value="1"/>
</dbReference>
<dbReference type="PANTHER" id="PTHR45527">
    <property type="entry name" value="NONRIBOSOMAL PEPTIDE SYNTHETASE"/>
    <property type="match status" value="1"/>
</dbReference>
<feature type="non-terminal residue" evidence="6">
    <location>
        <position position="1"/>
    </location>
</feature>
<dbReference type="InterPro" id="IPR045851">
    <property type="entry name" value="AMP-bd_C_sf"/>
</dbReference>
<evidence type="ECO:0000256" key="3">
    <source>
        <dbReference type="ARBA" id="ARBA00022450"/>
    </source>
</evidence>
<dbReference type="InterPro" id="IPR009081">
    <property type="entry name" value="PP-bd_ACP"/>
</dbReference>
<evidence type="ECO:0000313" key="6">
    <source>
        <dbReference type="EMBL" id="TBO54995.1"/>
    </source>
</evidence>
<dbReference type="InterPro" id="IPR020806">
    <property type="entry name" value="PKS_PP-bd"/>
</dbReference>
<dbReference type="InterPro" id="IPR006162">
    <property type="entry name" value="Ppantetheine_attach_site"/>
</dbReference>
<dbReference type="Proteomes" id="UP000292452">
    <property type="component" value="Unassembled WGS sequence"/>
</dbReference>
<dbReference type="AlphaFoldDB" id="A0A4Q9HKE6"/>
<dbReference type="GO" id="GO:0017000">
    <property type="term" value="P:antibiotic biosynthetic process"/>
    <property type="evidence" value="ECO:0007669"/>
    <property type="project" value="UniProtKB-ARBA"/>
</dbReference>
<keyword evidence="4" id="KW-0597">Phosphoprotein</keyword>
<dbReference type="InterPro" id="IPR036736">
    <property type="entry name" value="ACP-like_sf"/>
</dbReference>
<dbReference type="FunFam" id="1.10.1200.10:FF:000016">
    <property type="entry name" value="Non-ribosomal peptide synthase"/>
    <property type="match status" value="1"/>
</dbReference>
<dbReference type="SUPFAM" id="SSF47336">
    <property type="entry name" value="ACP-like"/>
    <property type="match status" value="1"/>
</dbReference>
<dbReference type="SUPFAM" id="SSF56801">
    <property type="entry name" value="Acetyl-CoA synthetase-like"/>
    <property type="match status" value="1"/>
</dbReference>
<dbReference type="InterPro" id="IPR029058">
    <property type="entry name" value="AB_hydrolase_fold"/>
</dbReference>